<dbReference type="Proteomes" id="UP000005038">
    <property type="component" value="Unassembled WGS sequence"/>
</dbReference>
<keyword evidence="2 3" id="KW-0687">Ribonucleoprotein</keyword>
<proteinExistence type="inferred from homology"/>
<dbReference type="GO" id="GO:1990904">
    <property type="term" value="C:ribonucleoprotein complex"/>
    <property type="evidence" value="ECO:0007669"/>
    <property type="project" value="UniProtKB-KW"/>
</dbReference>
<evidence type="ECO:0000256" key="2">
    <source>
        <dbReference type="ARBA" id="ARBA00023274"/>
    </source>
</evidence>
<sequence length="86" mass="9747">MKPDTHPDYHAVVFRDASTGTQFLSRSTATSTQTVEWTDGLRYPLIIVDITSDSHPLWTGTARVVDTEGRVERFRRKYAGRGSYRG</sequence>
<dbReference type="InterPro" id="IPR034704">
    <property type="entry name" value="Ribosomal_bL28/bL31-like_sf"/>
</dbReference>
<dbReference type="EMBL" id="BAFB01000002">
    <property type="protein sequence ID" value="GAB32244.1"/>
    <property type="molecule type" value="Genomic_DNA"/>
</dbReference>
<dbReference type="PRINTS" id="PR01249">
    <property type="entry name" value="RIBOSOMALL31"/>
</dbReference>
<dbReference type="HAMAP" id="MF_00502">
    <property type="entry name" value="Ribosomal_bL31_2"/>
    <property type="match status" value="1"/>
</dbReference>
<name>H5TFI6_GORO1</name>
<dbReference type="GO" id="GO:0003735">
    <property type="term" value="F:structural constituent of ribosome"/>
    <property type="evidence" value="ECO:0007669"/>
    <property type="project" value="InterPro"/>
</dbReference>
<dbReference type="InterPro" id="IPR027493">
    <property type="entry name" value="Ribosomal_bL31_B"/>
</dbReference>
<dbReference type="OrthoDB" id="9803251at2"/>
<dbReference type="GO" id="GO:0006412">
    <property type="term" value="P:translation"/>
    <property type="evidence" value="ECO:0007669"/>
    <property type="project" value="UniProtKB-UniRule"/>
</dbReference>
<dbReference type="AlphaFoldDB" id="H5TFI6"/>
<dbReference type="PANTHER" id="PTHR33280:SF1">
    <property type="entry name" value="LARGE RIBOSOMAL SUBUNIT PROTEIN BL31C"/>
    <property type="match status" value="1"/>
</dbReference>
<comment type="subunit">
    <text evidence="3">Part of the 50S ribosomal subunit.</text>
</comment>
<reference evidence="4" key="1">
    <citation type="submission" date="2012-02" db="EMBL/GenBank/DDBJ databases">
        <title>Whole genome shotgun sequence of Gordonia otitidis NBRC 100426.</title>
        <authorList>
            <person name="Yoshida I."/>
            <person name="Hosoyama A."/>
            <person name="Tsuchikane K."/>
            <person name="Katsumata H."/>
            <person name="Yamazaki S."/>
            <person name="Fujita N."/>
        </authorList>
    </citation>
    <scope>NUCLEOTIDE SEQUENCE [LARGE SCALE GENOMIC DNA]</scope>
    <source>
        <strain evidence="4">NBRC 100426</strain>
    </source>
</reference>
<dbReference type="NCBIfam" id="NF002462">
    <property type="entry name" value="PRK01678.1"/>
    <property type="match status" value="1"/>
</dbReference>
<evidence type="ECO:0000313" key="4">
    <source>
        <dbReference type="EMBL" id="GAB32244.1"/>
    </source>
</evidence>
<organism evidence="4 5">
    <name type="scientific">Gordonia otitidis (strain DSM 44809 / CCUG 52243 / JCM 12355 / NBRC 100426 / IFM 10032)</name>
    <dbReference type="NCBI Taxonomy" id="1108044"/>
    <lineage>
        <taxon>Bacteria</taxon>
        <taxon>Bacillati</taxon>
        <taxon>Actinomycetota</taxon>
        <taxon>Actinomycetes</taxon>
        <taxon>Mycobacteriales</taxon>
        <taxon>Gordoniaceae</taxon>
        <taxon>Gordonia</taxon>
    </lineage>
</organism>
<comment type="similarity">
    <text evidence="3">Belongs to the bacterial ribosomal protein bL31 family. Type B subfamily.</text>
</comment>
<accession>H5TFI6</accession>
<protein>
    <recommendedName>
        <fullName evidence="3">Large ribosomal subunit protein bL31B</fullName>
    </recommendedName>
</protein>
<evidence type="ECO:0000256" key="1">
    <source>
        <dbReference type="ARBA" id="ARBA00022980"/>
    </source>
</evidence>
<dbReference type="Gene3D" id="4.10.830.30">
    <property type="entry name" value="Ribosomal protein L31"/>
    <property type="match status" value="1"/>
</dbReference>
<evidence type="ECO:0000256" key="3">
    <source>
        <dbReference type="HAMAP-Rule" id="MF_00502"/>
    </source>
</evidence>
<evidence type="ECO:0000313" key="5">
    <source>
        <dbReference type="Proteomes" id="UP000005038"/>
    </source>
</evidence>
<comment type="caution">
    <text evidence="4">The sequence shown here is derived from an EMBL/GenBank/DDBJ whole genome shotgun (WGS) entry which is preliminary data.</text>
</comment>
<keyword evidence="1 3" id="KW-0689">Ribosomal protein</keyword>
<dbReference type="InterPro" id="IPR042105">
    <property type="entry name" value="Ribosomal_bL31_sf"/>
</dbReference>
<dbReference type="Pfam" id="PF01197">
    <property type="entry name" value="Ribosomal_L31"/>
    <property type="match status" value="1"/>
</dbReference>
<dbReference type="RefSeq" id="WP_007236521.1">
    <property type="nucleotide sequence ID" value="NZ_BAFB01000002.1"/>
</dbReference>
<keyword evidence="5" id="KW-1185">Reference proteome</keyword>
<dbReference type="NCBIfam" id="TIGR00105">
    <property type="entry name" value="L31"/>
    <property type="match status" value="1"/>
</dbReference>
<dbReference type="PANTHER" id="PTHR33280">
    <property type="entry name" value="50S RIBOSOMAL PROTEIN L31, CHLOROPLASTIC"/>
    <property type="match status" value="1"/>
</dbReference>
<dbReference type="InterPro" id="IPR002150">
    <property type="entry name" value="Ribosomal_bL31"/>
</dbReference>
<dbReference type="STRING" id="1108044.GOOTI_002_00020"/>
<dbReference type="GO" id="GO:0005840">
    <property type="term" value="C:ribosome"/>
    <property type="evidence" value="ECO:0007669"/>
    <property type="project" value="UniProtKB-KW"/>
</dbReference>
<gene>
    <name evidence="3 4" type="primary">rpmE2</name>
    <name evidence="4" type="ORF">GOOTI_002_00020</name>
</gene>
<dbReference type="SUPFAM" id="SSF143800">
    <property type="entry name" value="L28p-like"/>
    <property type="match status" value="1"/>
</dbReference>